<accession>A0A396JCR1</accession>
<dbReference type="InterPro" id="IPR036047">
    <property type="entry name" value="F-box-like_dom_sf"/>
</dbReference>
<dbReference type="InterPro" id="IPR001810">
    <property type="entry name" value="F-box_dom"/>
</dbReference>
<evidence type="ECO:0000313" key="2">
    <source>
        <dbReference type="EMBL" id="RHN75082.1"/>
    </source>
</evidence>
<organism evidence="2">
    <name type="scientific">Medicago truncatula</name>
    <name type="common">Barrel medic</name>
    <name type="synonym">Medicago tribuloides</name>
    <dbReference type="NCBI Taxonomy" id="3880"/>
    <lineage>
        <taxon>Eukaryota</taxon>
        <taxon>Viridiplantae</taxon>
        <taxon>Streptophyta</taxon>
        <taxon>Embryophyta</taxon>
        <taxon>Tracheophyta</taxon>
        <taxon>Spermatophyta</taxon>
        <taxon>Magnoliopsida</taxon>
        <taxon>eudicotyledons</taxon>
        <taxon>Gunneridae</taxon>
        <taxon>Pentapetalae</taxon>
        <taxon>rosids</taxon>
        <taxon>fabids</taxon>
        <taxon>Fabales</taxon>
        <taxon>Fabaceae</taxon>
        <taxon>Papilionoideae</taxon>
        <taxon>50 kb inversion clade</taxon>
        <taxon>NPAAA clade</taxon>
        <taxon>Hologalegina</taxon>
        <taxon>IRL clade</taxon>
        <taxon>Trifolieae</taxon>
        <taxon>Medicago</taxon>
    </lineage>
</organism>
<proteinExistence type="predicted"/>
<dbReference type="SUPFAM" id="SSF81383">
    <property type="entry name" value="F-box domain"/>
    <property type="match status" value="1"/>
</dbReference>
<name>A0A396JCR1_MEDTR</name>
<dbReference type="Gramene" id="rna11234">
    <property type="protein sequence ID" value="RHN75082.1"/>
    <property type="gene ID" value="gene11234"/>
</dbReference>
<evidence type="ECO:0000259" key="1">
    <source>
        <dbReference type="Pfam" id="PF00646"/>
    </source>
</evidence>
<dbReference type="AlphaFoldDB" id="A0A396JCR1"/>
<dbReference type="Pfam" id="PF00646">
    <property type="entry name" value="F-box"/>
    <property type="match status" value="1"/>
</dbReference>
<comment type="caution">
    <text evidence="2">The sequence shown here is derived from an EMBL/GenBank/DDBJ whole genome shotgun (WGS) entry which is preliminary data.</text>
</comment>
<reference evidence="2" key="1">
    <citation type="journal article" date="2018" name="Nat. Plants">
        <title>Whole-genome landscape of Medicago truncatula symbiotic genes.</title>
        <authorList>
            <person name="Pecrix Y."/>
            <person name="Gamas P."/>
            <person name="Carrere S."/>
        </authorList>
    </citation>
    <scope>NUCLEOTIDE SEQUENCE</scope>
    <source>
        <tissue evidence="2">Leaves</tissue>
    </source>
</reference>
<gene>
    <name evidence="2" type="ORF">MtrunA17_Chr2g0317281</name>
</gene>
<feature type="domain" description="F-box" evidence="1">
    <location>
        <begin position="10"/>
        <end position="37"/>
    </location>
</feature>
<dbReference type="EMBL" id="PSQE01000002">
    <property type="protein sequence ID" value="RHN75082.1"/>
    <property type="molecule type" value="Genomic_DNA"/>
</dbReference>
<sequence length="42" mass="4443">MTSKRSRAIKDLPEGCIAAILSHTTPVDAGRFSVVSKGDVLD</sequence>
<protein>
    <submittedName>
        <fullName evidence="2">Putative F-box domain-containing protein</fullName>
    </submittedName>
</protein>
<dbReference type="Proteomes" id="UP000265566">
    <property type="component" value="Chromosome 2"/>
</dbReference>